<proteinExistence type="predicted"/>
<dbReference type="Pfam" id="PF00657">
    <property type="entry name" value="Lipase_GDSL"/>
    <property type="match status" value="1"/>
</dbReference>
<dbReference type="Proteomes" id="UP000800040">
    <property type="component" value="Unassembled WGS sequence"/>
</dbReference>
<evidence type="ECO:0000313" key="3">
    <source>
        <dbReference type="EMBL" id="KAF1832536.1"/>
    </source>
</evidence>
<dbReference type="InterPro" id="IPR001087">
    <property type="entry name" value="GDSL"/>
</dbReference>
<evidence type="ECO:0000313" key="4">
    <source>
        <dbReference type="Proteomes" id="UP000800040"/>
    </source>
</evidence>
<dbReference type="PANTHER" id="PTHR45648">
    <property type="entry name" value="GDSL LIPASE/ACYLHYDROLASE FAMILY PROTEIN (AFU_ORTHOLOGUE AFUA_4G14700)"/>
    <property type="match status" value="1"/>
</dbReference>
<keyword evidence="2" id="KW-0732">Signal</keyword>
<dbReference type="CDD" id="cd01846">
    <property type="entry name" value="fatty_acyltransferase_like"/>
    <property type="match status" value="1"/>
</dbReference>
<feature type="chain" id="PRO_5025596805" evidence="2">
    <location>
        <begin position="22"/>
        <end position="357"/>
    </location>
</feature>
<dbReference type="InterPro" id="IPR036514">
    <property type="entry name" value="SGNH_hydro_sf"/>
</dbReference>
<protein>
    <submittedName>
        <fullName evidence="3">GDSL lipase/acylhydrolase family protein</fullName>
    </submittedName>
</protein>
<name>A0A6A5K945_9PLEO</name>
<keyword evidence="4" id="KW-1185">Reference proteome</keyword>
<organism evidence="3 4">
    <name type="scientific">Decorospora gaudefroyi</name>
    <dbReference type="NCBI Taxonomy" id="184978"/>
    <lineage>
        <taxon>Eukaryota</taxon>
        <taxon>Fungi</taxon>
        <taxon>Dikarya</taxon>
        <taxon>Ascomycota</taxon>
        <taxon>Pezizomycotina</taxon>
        <taxon>Dothideomycetes</taxon>
        <taxon>Pleosporomycetidae</taxon>
        <taxon>Pleosporales</taxon>
        <taxon>Pleosporineae</taxon>
        <taxon>Pleosporaceae</taxon>
        <taxon>Decorospora</taxon>
    </lineage>
</organism>
<dbReference type="PANTHER" id="PTHR45648:SF22">
    <property type="entry name" value="GDSL LIPASE_ACYLHYDROLASE FAMILY PROTEIN (AFU_ORTHOLOGUE AFUA_4G14700)"/>
    <property type="match status" value="1"/>
</dbReference>
<keyword evidence="1 3" id="KW-0378">Hydrolase</keyword>
<dbReference type="Gene3D" id="3.40.50.1110">
    <property type="entry name" value="SGNH hydrolase"/>
    <property type="match status" value="1"/>
</dbReference>
<accession>A0A6A5K945</accession>
<dbReference type="OrthoDB" id="1600564at2759"/>
<evidence type="ECO:0000256" key="2">
    <source>
        <dbReference type="SAM" id="SignalP"/>
    </source>
</evidence>
<dbReference type="SUPFAM" id="SSF52266">
    <property type="entry name" value="SGNH hydrolase"/>
    <property type="match status" value="1"/>
</dbReference>
<dbReference type="EMBL" id="ML975336">
    <property type="protein sequence ID" value="KAF1832536.1"/>
    <property type="molecule type" value="Genomic_DNA"/>
</dbReference>
<evidence type="ECO:0000256" key="1">
    <source>
        <dbReference type="ARBA" id="ARBA00022801"/>
    </source>
</evidence>
<dbReference type="AlphaFoldDB" id="A0A6A5K945"/>
<dbReference type="InterPro" id="IPR051058">
    <property type="entry name" value="GDSL_Est/Lipase"/>
</dbReference>
<reference evidence="3" key="1">
    <citation type="submission" date="2020-01" db="EMBL/GenBank/DDBJ databases">
        <authorList>
            <consortium name="DOE Joint Genome Institute"/>
            <person name="Haridas S."/>
            <person name="Albert R."/>
            <person name="Binder M."/>
            <person name="Bloem J."/>
            <person name="Labutti K."/>
            <person name="Salamov A."/>
            <person name="Andreopoulos B."/>
            <person name="Baker S.E."/>
            <person name="Barry K."/>
            <person name="Bills G."/>
            <person name="Bluhm B.H."/>
            <person name="Cannon C."/>
            <person name="Castanera R."/>
            <person name="Culley D.E."/>
            <person name="Daum C."/>
            <person name="Ezra D."/>
            <person name="Gonzalez J.B."/>
            <person name="Henrissat B."/>
            <person name="Kuo A."/>
            <person name="Liang C."/>
            <person name="Lipzen A."/>
            <person name="Lutzoni F."/>
            <person name="Magnuson J."/>
            <person name="Mondo S."/>
            <person name="Nolan M."/>
            <person name="Ohm R."/>
            <person name="Pangilinan J."/>
            <person name="Park H.-J."/>
            <person name="Ramirez L."/>
            <person name="Alfaro M."/>
            <person name="Sun H."/>
            <person name="Tritt A."/>
            <person name="Yoshinaga Y."/>
            <person name="Zwiers L.-H."/>
            <person name="Turgeon B.G."/>
            <person name="Goodwin S.B."/>
            <person name="Spatafora J.W."/>
            <person name="Crous P.W."/>
            <person name="Grigoriev I.V."/>
        </authorList>
    </citation>
    <scope>NUCLEOTIDE SEQUENCE</scope>
    <source>
        <strain evidence="3">P77</strain>
    </source>
</reference>
<dbReference type="GO" id="GO:0016788">
    <property type="term" value="F:hydrolase activity, acting on ester bonds"/>
    <property type="evidence" value="ECO:0007669"/>
    <property type="project" value="InterPro"/>
</dbReference>
<gene>
    <name evidence="3" type="ORF">BDW02DRAFT_422006</name>
</gene>
<feature type="signal peptide" evidence="2">
    <location>
        <begin position="1"/>
        <end position="21"/>
    </location>
</feature>
<sequence length="357" mass="39255">MPSSWSIRFLVANLVIAVGIAGRHSGWQKGKFKTLVTFGDSYTDENRLGYFINNNGSAPPVAWQQPVGLATASGGLSWARIASIYSHTDLYNYAVSGAVCSNQVTPRYFSAINAPFPDIDSYELPAFVADSKARTSSGTKFFTGKADSTVYAIWIGTNDLGNDAFLTDSQVPGKTVADYMDCVYEQVTRLYRNGGRYFVIMNLAPLDLLPQYQQPENGGLQSTQFYPDSPGKNLTEIHGRIQNTVAALNQVYKYRTPFEAEMEDCWKGAKIANFDVNALMTDMYYHPASYLNGTAPLNVEGVAHPCDASGSNCTTVTSPDSFMWYDPLHPSEQTSRVVAREFVGVLGGKSKWATYWG</sequence>